<evidence type="ECO:0000256" key="3">
    <source>
        <dbReference type="ARBA" id="ARBA00022741"/>
    </source>
</evidence>
<evidence type="ECO:0000313" key="8">
    <source>
        <dbReference type="Proteomes" id="UP000306740"/>
    </source>
</evidence>
<dbReference type="FunFam" id="3.40.50.300:FF:000016">
    <property type="entry name" value="Oligopeptide ABC transporter ATP-binding component"/>
    <property type="match status" value="1"/>
</dbReference>
<comment type="caution">
    <text evidence="6">The sequence shown here is derived from an EMBL/GenBank/DDBJ whole genome shotgun (WGS) entry which is preliminary data.</text>
</comment>
<dbReference type="GO" id="GO:0055085">
    <property type="term" value="P:transmembrane transport"/>
    <property type="evidence" value="ECO:0007669"/>
    <property type="project" value="UniProtKB-ARBA"/>
</dbReference>
<dbReference type="Proteomes" id="UP000306740">
    <property type="component" value="Unassembled WGS sequence"/>
</dbReference>
<organism evidence="6 8">
    <name type="scientific">Mumia zhuanghuii</name>
    <dbReference type="NCBI Taxonomy" id="2585211"/>
    <lineage>
        <taxon>Bacteria</taxon>
        <taxon>Bacillati</taxon>
        <taxon>Actinomycetota</taxon>
        <taxon>Actinomycetes</taxon>
        <taxon>Propionibacteriales</taxon>
        <taxon>Nocardioidaceae</taxon>
        <taxon>Mumia</taxon>
    </lineage>
</organism>
<dbReference type="GO" id="GO:0005524">
    <property type="term" value="F:ATP binding"/>
    <property type="evidence" value="ECO:0007669"/>
    <property type="project" value="UniProtKB-KW"/>
</dbReference>
<evidence type="ECO:0000259" key="5">
    <source>
        <dbReference type="PROSITE" id="PS50893"/>
    </source>
</evidence>
<dbReference type="GO" id="GO:0016887">
    <property type="term" value="F:ATP hydrolysis activity"/>
    <property type="evidence" value="ECO:0007669"/>
    <property type="project" value="InterPro"/>
</dbReference>
<dbReference type="PANTHER" id="PTHR43776">
    <property type="entry name" value="TRANSPORT ATP-BINDING PROTEIN"/>
    <property type="match status" value="1"/>
</dbReference>
<dbReference type="NCBIfam" id="TIGR01727">
    <property type="entry name" value="oligo_HPY"/>
    <property type="match status" value="1"/>
</dbReference>
<dbReference type="SMART" id="SM00382">
    <property type="entry name" value="AAA"/>
    <property type="match status" value="1"/>
</dbReference>
<keyword evidence="2" id="KW-0813">Transport</keyword>
<evidence type="ECO:0000256" key="4">
    <source>
        <dbReference type="ARBA" id="ARBA00022840"/>
    </source>
</evidence>
<reference evidence="6 8" key="1">
    <citation type="submission" date="2019-05" db="EMBL/GenBank/DDBJ databases">
        <title>Mumia sp. nov., isolated from the intestinal contents of plateau pika (Ochotona curzoniae) in the Qinghai-Tibet plateau of China.</title>
        <authorList>
            <person name="Tian Z."/>
        </authorList>
    </citation>
    <scope>NUCLEOTIDE SEQUENCE [LARGE SCALE GENOMIC DNA]</scope>
    <source>
        <strain evidence="8">527</strain>
        <strain evidence="6">Z527</strain>
    </source>
</reference>
<keyword evidence="3" id="KW-0547">Nucleotide-binding</keyword>
<dbReference type="InterPro" id="IPR027417">
    <property type="entry name" value="P-loop_NTPase"/>
</dbReference>
<dbReference type="GO" id="GO:0015833">
    <property type="term" value="P:peptide transport"/>
    <property type="evidence" value="ECO:0007669"/>
    <property type="project" value="InterPro"/>
</dbReference>
<gene>
    <name evidence="7" type="ORF">FHE65_06540</name>
    <name evidence="6" type="ORF">FHE65_31315</name>
</gene>
<dbReference type="InterPro" id="IPR017871">
    <property type="entry name" value="ABC_transporter-like_CS"/>
</dbReference>
<dbReference type="PROSITE" id="PS50893">
    <property type="entry name" value="ABC_TRANSPORTER_2"/>
    <property type="match status" value="1"/>
</dbReference>
<dbReference type="PROSITE" id="PS00211">
    <property type="entry name" value="ABC_TRANSPORTER_1"/>
    <property type="match status" value="1"/>
</dbReference>
<evidence type="ECO:0000313" key="6">
    <source>
        <dbReference type="EMBL" id="TNC31389.1"/>
    </source>
</evidence>
<protein>
    <submittedName>
        <fullName evidence="6">ABC transporter ATP-binding protein</fullName>
    </submittedName>
</protein>
<name>A0A5C4MC80_9ACTN</name>
<dbReference type="EMBL" id="VDFR01000205">
    <property type="protein sequence ID" value="TNC31389.1"/>
    <property type="molecule type" value="Genomic_DNA"/>
</dbReference>
<evidence type="ECO:0000256" key="2">
    <source>
        <dbReference type="ARBA" id="ARBA00022448"/>
    </source>
</evidence>
<dbReference type="RefSeq" id="WP_139085538.1">
    <property type="nucleotide sequence ID" value="NZ_VDFR01000032.1"/>
</dbReference>
<dbReference type="AlphaFoldDB" id="A0A5C4MC80"/>
<accession>A0A5C4MC80</accession>
<comment type="similarity">
    <text evidence="1">Belongs to the ABC transporter superfamily.</text>
</comment>
<feature type="domain" description="ABC transporter" evidence="5">
    <location>
        <begin position="5"/>
        <end position="245"/>
    </location>
</feature>
<dbReference type="PANTHER" id="PTHR43776:SF7">
    <property type="entry name" value="D,D-DIPEPTIDE TRANSPORT ATP-BINDING PROTEIN DDPF-RELATED"/>
    <property type="match status" value="1"/>
</dbReference>
<sequence length="312" mass="33226">MNAVIELTDLTKAYDLPGGGRLTAVDGVSLQVSAGETYALVGESGCGKSTLARMAAMLVARDSGAVAWSGQQVSGLSRRELRAIRDHTQVVFQDPAAALSPRLTVAEAVEEPLRIRGRAGSRSVDALLDAVGLDRSMGTRRPRELSGGQRQRVVIARAMALEPRLLVLDEPVASLDVSVQAQVLNLLADLQREKGHAYLLIAHDLAVVSSVADRIGVMYLGRIVEEGPADEVITRPRHPYTQMLIASVPVFTPGQQVSRPPVVGDPPSPTESRTGCAFADRCVAATEICRETTPEPRTFGSVLVRCHHASGG</sequence>
<dbReference type="OrthoDB" id="5357528at2"/>
<dbReference type="SUPFAM" id="SSF52540">
    <property type="entry name" value="P-loop containing nucleoside triphosphate hydrolases"/>
    <property type="match status" value="1"/>
</dbReference>
<dbReference type="Gene3D" id="3.40.50.300">
    <property type="entry name" value="P-loop containing nucleotide triphosphate hydrolases"/>
    <property type="match status" value="1"/>
</dbReference>
<dbReference type="InterPro" id="IPR003593">
    <property type="entry name" value="AAA+_ATPase"/>
</dbReference>
<dbReference type="Pfam" id="PF00005">
    <property type="entry name" value="ABC_tran"/>
    <property type="match status" value="1"/>
</dbReference>
<evidence type="ECO:0000313" key="7">
    <source>
        <dbReference type="EMBL" id="TNC48824.1"/>
    </source>
</evidence>
<proteinExistence type="inferred from homology"/>
<dbReference type="CDD" id="cd03257">
    <property type="entry name" value="ABC_NikE_OppD_transporters"/>
    <property type="match status" value="1"/>
</dbReference>
<keyword evidence="4 6" id="KW-0067">ATP-binding</keyword>
<dbReference type="InterPro" id="IPR013563">
    <property type="entry name" value="Oligopep_ABC_C"/>
</dbReference>
<dbReference type="InterPro" id="IPR003439">
    <property type="entry name" value="ABC_transporter-like_ATP-bd"/>
</dbReference>
<dbReference type="InterPro" id="IPR050319">
    <property type="entry name" value="ABC_transp_ATP-bind"/>
</dbReference>
<dbReference type="EMBL" id="VDFR01000032">
    <property type="protein sequence ID" value="TNC48824.1"/>
    <property type="molecule type" value="Genomic_DNA"/>
</dbReference>
<evidence type="ECO:0000256" key="1">
    <source>
        <dbReference type="ARBA" id="ARBA00005417"/>
    </source>
</evidence>
<dbReference type="Pfam" id="PF08352">
    <property type="entry name" value="oligo_HPY"/>
    <property type="match status" value="1"/>
</dbReference>